<protein>
    <submittedName>
        <fullName evidence="4">Acetyltransferase family protein</fullName>
    </submittedName>
</protein>
<dbReference type="Gene3D" id="3.40.630.30">
    <property type="match status" value="1"/>
</dbReference>
<sequence length="154" mass="17923">MGRDMTKTIRIDINNNLQRSQFNQLFNEYAKAVSANLDPLVTNKIFELPYFHGFLCYIEQQPVAFAVCFESFSTYRSKKVLNIHDFMVSLNHRGQGMGKILLAGIEQHCIEQDFLKITLEVDEDNIAAQKLYTSCRFEDHQVALKGLLHWQKYL</sequence>
<accession>A0A2N8Z8Y5</accession>
<dbReference type="PROSITE" id="PS51186">
    <property type="entry name" value="GNAT"/>
    <property type="match status" value="1"/>
</dbReference>
<dbReference type="GO" id="GO:0008080">
    <property type="term" value="F:N-acetyltransferase activity"/>
    <property type="evidence" value="ECO:0007669"/>
    <property type="project" value="TreeGrafter"/>
</dbReference>
<gene>
    <name evidence="4" type="ORF">VTAP4600_A0395</name>
</gene>
<dbReference type="OrthoDB" id="9799601at2"/>
<dbReference type="InterPro" id="IPR016181">
    <property type="entry name" value="Acyl_CoA_acyltransferase"/>
</dbReference>
<dbReference type="SUPFAM" id="SSF55729">
    <property type="entry name" value="Acyl-CoA N-acyltransferases (Nat)"/>
    <property type="match status" value="1"/>
</dbReference>
<keyword evidence="5" id="KW-1185">Reference proteome</keyword>
<dbReference type="PANTHER" id="PTHR10545">
    <property type="entry name" value="DIAMINE N-ACETYLTRANSFERASE"/>
    <property type="match status" value="1"/>
</dbReference>
<keyword evidence="1 4" id="KW-0808">Transferase</keyword>
<dbReference type="Proteomes" id="UP000235828">
    <property type="component" value="Chromosome A"/>
</dbReference>
<evidence type="ECO:0000313" key="4">
    <source>
        <dbReference type="EMBL" id="SON48374.1"/>
    </source>
</evidence>
<reference evidence="4 5" key="1">
    <citation type="submission" date="2017-10" db="EMBL/GenBank/DDBJ databases">
        <authorList>
            <person name="Banno H."/>
            <person name="Chua N.-H."/>
        </authorList>
    </citation>
    <scope>NUCLEOTIDE SEQUENCE [LARGE SCALE GENOMIC DNA]</scope>
    <source>
        <strain evidence="4">Vibrio tapetis CECT4600</strain>
    </source>
</reference>
<evidence type="ECO:0000313" key="5">
    <source>
        <dbReference type="Proteomes" id="UP000235828"/>
    </source>
</evidence>
<dbReference type="KEGG" id="vta:A0395"/>
<proteinExistence type="predicted"/>
<keyword evidence="2" id="KW-0012">Acyltransferase</keyword>
<dbReference type="Pfam" id="PF00583">
    <property type="entry name" value="Acetyltransf_1"/>
    <property type="match status" value="1"/>
</dbReference>
<evidence type="ECO:0000256" key="2">
    <source>
        <dbReference type="ARBA" id="ARBA00023315"/>
    </source>
</evidence>
<organism evidence="4 5">
    <name type="scientific">Vibrio tapetis subsp. tapetis</name>
    <dbReference type="NCBI Taxonomy" id="1671868"/>
    <lineage>
        <taxon>Bacteria</taxon>
        <taxon>Pseudomonadati</taxon>
        <taxon>Pseudomonadota</taxon>
        <taxon>Gammaproteobacteria</taxon>
        <taxon>Vibrionales</taxon>
        <taxon>Vibrionaceae</taxon>
        <taxon>Vibrio</taxon>
    </lineage>
</organism>
<feature type="domain" description="N-acetyltransferase" evidence="3">
    <location>
        <begin position="9"/>
        <end position="154"/>
    </location>
</feature>
<name>A0A2N8Z8Y5_9VIBR</name>
<evidence type="ECO:0000256" key="1">
    <source>
        <dbReference type="ARBA" id="ARBA00022679"/>
    </source>
</evidence>
<evidence type="ECO:0000259" key="3">
    <source>
        <dbReference type="PROSITE" id="PS51186"/>
    </source>
</evidence>
<dbReference type="AlphaFoldDB" id="A0A2N8Z8Y5"/>
<dbReference type="InterPro" id="IPR000182">
    <property type="entry name" value="GNAT_dom"/>
</dbReference>
<dbReference type="PANTHER" id="PTHR10545:SF29">
    <property type="entry name" value="GH14572P-RELATED"/>
    <property type="match status" value="1"/>
</dbReference>
<dbReference type="CDD" id="cd04301">
    <property type="entry name" value="NAT_SF"/>
    <property type="match status" value="1"/>
</dbReference>
<dbReference type="EMBL" id="LT960611">
    <property type="protein sequence ID" value="SON48374.1"/>
    <property type="molecule type" value="Genomic_DNA"/>
</dbReference>
<dbReference type="InterPro" id="IPR051016">
    <property type="entry name" value="Diverse_Substrate_AcTransf"/>
</dbReference>